<proteinExistence type="predicted"/>
<evidence type="ECO:0000313" key="1">
    <source>
        <dbReference type="EMBL" id="RHZ76612.1"/>
    </source>
</evidence>
<protein>
    <submittedName>
        <fullName evidence="1">Uncharacterized protein</fullName>
    </submittedName>
</protein>
<organism evidence="1 2">
    <name type="scientific">Diversispora epigaea</name>
    <dbReference type="NCBI Taxonomy" id="1348612"/>
    <lineage>
        <taxon>Eukaryota</taxon>
        <taxon>Fungi</taxon>
        <taxon>Fungi incertae sedis</taxon>
        <taxon>Mucoromycota</taxon>
        <taxon>Glomeromycotina</taxon>
        <taxon>Glomeromycetes</taxon>
        <taxon>Diversisporales</taxon>
        <taxon>Diversisporaceae</taxon>
        <taxon>Diversispora</taxon>
    </lineage>
</organism>
<sequence>MRKEVEEFSKLDHCTFIPETLVTSKAPELLFGEMTVASQQPLLRCTLVTQFVEVEEFSKLDHCTFIPETLVTSKAPELLFGEMTVASQQPLLRSKMTKYITIQPKEL</sequence>
<dbReference type="Proteomes" id="UP000266861">
    <property type="component" value="Unassembled WGS sequence"/>
</dbReference>
<gene>
    <name evidence="1" type="ORF">Glove_195g13</name>
</gene>
<comment type="caution">
    <text evidence="1">The sequence shown here is derived from an EMBL/GenBank/DDBJ whole genome shotgun (WGS) entry which is preliminary data.</text>
</comment>
<dbReference type="EMBL" id="PQFF01000183">
    <property type="protein sequence ID" value="RHZ76612.1"/>
    <property type="molecule type" value="Genomic_DNA"/>
</dbReference>
<reference evidence="1 2" key="1">
    <citation type="submission" date="2018-08" db="EMBL/GenBank/DDBJ databases">
        <title>Genome and evolution of the arbuscular mycorrhizal fungus Diversispora epigaea (formerly Glomus versiforme) and its bacterial endosymbionts.</title>
        <authorList>
            <person name="Sun X."/>
            <person name="Fei Z."/>
            <person name="Harrison M."/>
        </authorList>
    </citation>
    <scope>NUCLEOTIDE SEQUENCE [LARGE SCALE GENOMIC DNA]</scope>
    <source>
        <strain evidence="1 2">IT104</strain>
    </source>
</reference>
<dbReference type="AlphaFoldDB" id="A0A397IP92"/>
<name>A0A397IP92_9GLOM</name>
<evidence type="ECO:0000313" key="2">
    <source>
        <dbReference type="Proteomes" id="UP000266861"/>
    </source>
</evidence>
<accession>A0A397IP92</accession>
<keyword evidence="2" id="KW-1185">Reference proteome</keyword>